<dbReference type="GO" id="GO:0046394">
    <property type="term" value="P:carboxylic acid biosynthetic process"/>
    <property type="evidence" value="ECO:0007669"/>
    <property type="project" value="UniProtKB-ARBA"/>
</dbReference>
<evidence type="ECO:0000313" key="2">
    <source>
        <dbReference type="EMBL" id="MCP2167714.1"/>
    </source>
</evidence>
<dbReference type="InterPro" id="IPR036038">
    <property type="entry name" value="Aminotransferase-like"/>
</dbReference>
<dbReference type="InterPro" id="IPR043131">
    <property type="entry name" value="BCAT-like_N"/>
</dbReference>
<dbReference type="PANTHER" id="PTHR42743:SF11">
    <property type="entry name" value="AMINODEOXYCHORISMATE LYASE"/>
    <property type="match status" value="1"/>
</dbReference>
<comment type="caution">
    <text evidence="2">The sequence shown here is derived from an EMBL/GenBank/DDBJ whole genome shotgun (WGS) entry which is preliminary data.</text>
</comment>
<evidence type="ECO:0000313" key="3">
    <source>
        <dbReference type="Proteomes" id="UP001206128"/>
    </source>
</evidence>
<dbReference type="InterPro" id="IPR050571">
    <property type="entry name" value="Class-IV_PLP-Dep_Aminotrnsfr"/>
</dbReference>
<dbReference type="Pfam" id="PF01063">
    <property type="entry name" value="Aminotran_4"/>
    <property type="match status" value="1"/>
</dbReference>
<dbReference type="GO" id="GO:0016829">
    <property type="term" value="F:lyase activity"/>
    <property type="evidence" value="ECO:0007669"/>
    <property type="project" value="UniProtKB-KW"/>
</dbReference>
<dbReference type="SUPFAM" id="SSF56752">
    <property type="entry name" value="D-aminoacid aminotransferase-like PLP-dependent enzymes"/>
    <property type="match status" value="1"/>
</dbReference>
<protein>
    <submittedName>
        <fullName evidence="2">4-amino-4-deoxychorismate lyase</fullName>
    </submittedName>
</protein>
<dbReference type="RefSeq" id="WP_253774860.1">
    <property type="nucleotide sequence ID" value="NZ_JAMTCK010000011.1"/>
</dbReference>
<organism evidence="2 3">
    <name type="scientific">Goodfellowiella coeruleoviolacea</name>
    <dbReference type="NCBI Taxonomy" id="334858"/>
    <lineage>
        <taxon>Bacteria</taxon>
        <taxon>Bacillati</taxon>
        <taxon>Actinomycetota</taxon>
        <taxon>Actinomycetes</taxon>
        <taxon>Pseudonocardiales</taxon>
        <taxon>Pseudonocardiaceae</taxon>
        <taxon>Goodfellowiella</taxon>
    </lineage>
</organism>
<sequence>MTDDRLLALLDGTLADPAVPLVRAGDLGLMRGDGVFETVLVEHAVPRELDAHLDRLARSAALLGLPPPDPAAWRRCVAAAVAGWGRPDELSLTLVCTRGTAPDGTATTAFAYGIPVSPRRRQLRRTGVAALSLERGLDPGLVGRAPWLLHGVKSLSYAVNMAATRYVEEQGADDAIFTAPDGTVLEGPTSTVVVAHGDVLRTTPASLGVLPGTTQAALFAAAEAAGWQVRTEPISAADLHAADGVFLTSAGHKVTRVHTLDGTRLRDSSALAAHLARLLESRYPNRAVHSCNDATT</sequence>
<dbReference type="Gene3D" id="3.30.470.10">
    <property type="match status" value="1"/>
</dbReference>
<gene>
    <name evidence="2" type="ORF">LX83_004587</name>
</gene>
<dbReference type="PANTHER" id="PTHR42743">
    <property type="entry name" value="AMINO-ACID AMINOTRANSFERASE"/>
    <property type="match status" value="1"/>
</dbReference>
<reference evidence="2" key="1">
    <citation type="submission" date="2022-06" db="EMBL/GenBank/DDBJ databases">
        <title>Genomic Encyclopedia of Archaeal and Bacterial Type Strains, Phase II (KMG-II): from individual species to whole genera.</title>
        <authorList>
            <person name="Goeker M."/>
        </authorList>
    </citation>
    <scope>NUCLEOTIDE SEQUENCE</scope>
    <source>
        <strain evidence="2">DSM 43935</strain>
    </source>
</reference>
<dbReference type="EMBL" id="JAMTCK010000011">
    <property type="protein sequence ID" value="MCP2167714.1"/>
    <property type="molecule type" value="Genomic_DNA"/>
</dbReference>
<accession>A0AAE3GI24</accession>
<dbReference type="InterPro" id="IPR001544">
    <property type="entry name" value="Aminotrans_IV"/>
</dbReference>
<dbReference type="AlphaFoldDB" id="A0AAE3GI24"/>
<keyword evidence="2" id="KW-0456">Lyase</keyword>
<comment type="similarity">
    <text evidence="1">Belongs to the class-IV pyridoxal-phosphate-dependent aminotransferase family.</text>
</comment>
<keyword evidence="3" id="KW-1185">Reference proteome</keyword>
<evidence type="ECO:0000256" key="1">
    <source>
        <dbReference type="ARBA" id="ARBA00009320"/>
    </source>
</evidence>
<dbReference type="Proteomes" id="UP001206128">
    <property type="component" value="Unassembled WGS sequence"/>
</dbReference>
<dbReference type="GO" id="GO:0005829">
    <property type="term" value="C:cytosol"/>
    <property type="evidence" value="ECO:0007669"/>
    <property type="project" value="TreeGrafter"/>
</dbReference>
<proteinExistence type="inferred from homology"/>
<dbReference type="Gene3D" id="3.20.10.10">
    <property type="entry name" value="D-amino Acid Aminotransferase, subunit A, domain 2"/>
    <property type="match status" value="1"/>
</dbReference>
<dbReference type="InterPro" id="IPR043132">
    <property type="entry name" value="BCAT-like_C"/>
</dbReference>
<name>A0AAE3GI24_9PSEU</name>